<dbReference type="InterPro" id="IPR034505">
    <property type="entry name" value="Coproporphyrinogen-III_oxidase"/>
</dbReference>
<dbReference type="Gene3D" id="3.80.30.20">
    <property type="entry name" value="tm_1862 like domain"/>
    <property type="match status" value="1"/>
</dbReference>
<dbReference type="InterPro" id="IPR010723">
    <property type="entry name" value="HemN_C"/>
</dbReference>
<dbReference type="PROSITE" id="PS51918">
    <property type="entry name" value="RADICAL_SAM"/>
    <property type="match status" value="1"/>
</dbReference>
<name>A0A6A2WRU7_HIBSY</name>
<dbReference type="PANTHER" id="PTHR13932">
    <property type="entry name" value="COPROPORPHYRINIGEN III OXIDASE"/>
    <property type="match status" value="1"/>
</dbReference>
<keyword evidence="7" id="KW-1185">Reference proteome</keyword>
<dbReference type="OrthoDB" id="431409at2759"/>
<dbReference type="SFLD" id="SFLDF00562">
    <property type="entry name" value="HemN-like__clustered_with_heat"/>
    <property type="match status" value="1"/>
</dbReference>
<evidence type="ECO:0000256" key="1">
    <source>
        <dbReference type="ARBA" id="ARBA00006100"/>
    </source>
</evidence>
<evidence type="ECO:0000259" key="5">
    <source>
        <dbReference type="PROSITE" id="PS51918"/>
    </source>
</evidence>
<comment type="caution">
    <text evidence="6">The sequence shown here is derived from an EMBL/GenBank/DDBJ whole genome shotgun (WGS) entry which is preliminary data.</text>
</comment>
<evidence type="ECO:0000256" key="2">
    <source>
        <dbReference type="ARBA" id="ARBA00014678"/>
    </source>
</evidence>
<evidence type="ECO:0000313" key="6">
    <source>
        <dbReference type="EMBL" id="KAE8658315.1"/>
    </source>
</evidence>
<evidence type="ECO:0000256" key="4">
    <source>
        <dbReference type="ARBA" id="ARBA00045130"/>
    </source>
</evidence>
<dbReference type="GO" id="GO:0005737">
    <property type="term" value="C:cytoplasm"/>
    <property type="evidence" value="ECO:0007669"/>
    <property type="project" value="InterPro"/>
</dbReference>
<dbReference type="GO" id="GO:0006779">
    <property type="term" value="P:porphyrin-containing compound biosynthetic process"/>
    <property type="evidence" value="ECO:0007669"/>
    <property type="project" value="InterPro"/>
</dbReference>
<dbReference type="Pfam" id="PF04055">
    <property type="entry name" value="Radical_SAM"/>
    <property type="match status" value="1"/>
</dbReference>
<comment type="function">
    <text evidence="4">May be a heme chaperone, appears to bind heme. Homologous bacterial proteins do not have oxygen-independent coproporphyrinogen-III oxidase activity. Binds 1 [4Fe-4S] cluster. The cluster is coordinated with 3 cysteines and an exchangeable S-adenosyl-L-methionine.</text>
</comment>
<dbReference type="PANTHER" id="PTHR13932:SF5">
    <property type="entry name" value="RADICAL S-ADENOSYL METHIONINE DOMAIN-CONTAINING PROTEIN 1, MITOCHONDRIAL"/>
    <property type="match status" value="1"/>
</dbReference>
<sequence>MLKSSLTPIFSTFPAKPNYPRLLFRAINANLNTAPTVRQNASPNIFTTTQLAPTSAYIHLPFCRKRCYYCDFPIVALGSHSPTQTNDDDDPRISNYIQLLLREINASKVNFKSHQPLETVFFGGGTPSLVPPRLVSSILDLLRVKFGVTSDAEISMEMDPGTFDFRKMDDLMALGVNRVSLGVQAFQEELLKACGRAHGVKEVYEAIEMVKSCGVENWSSDLISSLPNQTPQMWEESLRLIIEAQPNHVSVYDLQVEQGTKFGTLYTPGEFPLPSDVQSAGFYRMASRMLSDAGYNHYEISSYCRDGFECKHNFTYWKNKPFYGFGLGSASYVNGMRFSRPKKMRGYIDFVQSLENGTADYTGDTNMDVRDLASDVVMLSLRTARGLDLKSFRCAFGNSFVASLCEAYKPYVESGHVLCLNEQRTVLTADEYNAILLDENNIGQGLAYIRLSDPDGFLLSNELISTAFGVISPRSLSFKCQLLLWFVLHLGYCCNIDRLVNRRL</sequence>
<dbReference type="InterPro" id="IPR023404">
    <property type="entry name" value="rSAM_horseshoe"/>
</dbReference>
<comment type="similarity">
    <text evidence="1">Belongs to the anaerobic coproporphyrinogen-III oxidase family. HemW subfamily.</text>
</comment>
<dbReference type="SUPFAM" id="SSF102114">
    <property type="entry name" value="Radical SAM enzymes"/>
    <property type="match status" value="1"/>
</dbReference>
<dbReference type="SFLD" id="SFLDS00029">
    <property type="entry name" value="Radical_SAM"/>
    <property type="match status" value="1"/>
</dbReference>
<dbReference type="GO" id="GO:0004109">
    <property type="term" value="F:coproporphyrinogen oxidase activity"/>
    <property type="evidence" value="ECO:0007669"/>
    <property type="project" value="InterPro"/>
</dbReference>
<dbReference type="SMART" id="SM00729">
    <property type="entry name" value="Elp3"/>
    <property type="match status" value="1"/>
</dbReference>
<dbReference type="GO" id="GO:0051539">
    <property type="term" value="F:4 iron, 4 sulfur cluster binding"/>
    <property type="evidence" value="ECO:0007669"/>
    <property type="project" value="InterPro"/>
</dbReference>
<gene>
    <name evidence="6" type="ORF">F3Y22_tig00116971pilonHSYRG00147</name>
</gene>
<dbReference type="Proteomes" id="UP000436088">
    <property type="component" value="Unassembled WGS sequence"/>
</dbReference>
<dbReference type="CDD" id="cd01335">
    <property type="entry name" value="Radical_SAM"/>
    <property type="match status" value="1"/>
</dbReference>
<evidence type="ECO:0000256" key="3">
    <source>
        <dbReference type="ARBA" id="ARBA00033094"/>
    </source>
</evidence>
<dbReference type="InterPro" id="IPR006638">
    <property type="entry name" value="Elp3/MiaA/NifB-like_rSAM"/>
</dbReference>
<dbReference type="Pfam" id="PF06969">
    <property type="entry name" value="HemN_C"/>
    <property type="match status" value="1"/>
</dbReference>
<accession>A0A6A2WRU7</accession>
<feature type="domain" description="Radical SAM core" evidence="5">
    <location>
        <begin position="48"/>
        <end position="296"/>
    </location>
</feature>
<dbReference type="InterPro" id="IPR007197">
    <property type="entry name" value="rSAM"/>
</dbReference>
<dbReference type="InterPro" id="IPR004559">
    <property type="entry name" value="HemW-like"/>
</dbReference>
<organism evidence="6 7">
    <name type="scientific">Hibiscus syriacus</name>
    <name type="common">Rose of Sharon</name>
    <dbReference type="NCBI Taxonomy" id="106335"/>
    <lineage>
        <taxon>Eukaryota</taxon>
        <taxon>Viridiplantae</taxon>
        <taxon>Streptophyta</taxon>
        <taxon>Embryophyta</taxon>
        <taxon>Tracheophyta</taxon>
        <taxon>Spermatophyta</taxon>
        <taxon>Magnoliopsida</taxon>
        <taxon>eudicotyledons</taxon>
        <taxon>Gunneridae</taxon>
        <taxon>Pentapetalae</taxon>
        <taxon>rosids</taxon>
        <taxon>malvids</taxon>
        <taxon>Malvales</taxon>
        <taxon>Malvaceae</taxon>
        <taxon>Malvoideae</taxon>
        <taxon>Hibiscus</taxon>
    </lineage>
</organism>
<dbReference type="InterPro" id="IPR058240">
    <property type="entry name" value="rSAM_sf"/>
</dbReference>
<dbReference type="NCBIfam" id="TIGR00539">
    <property type="entry name" value="hemN_rel"/>
    <property type="match status" value="1"/>
</dbReference>
<dbReference type="SFLD" id="SFLDG01065">
    <property type="entry name" value="anaerobic_coproporphyrinogen-I"/>
    <property type="match status" value="1"/>
</dbReference>
<dbReference type="EMBL" id="VEPZ02001744">
    <property type="protein sequence ID" value="KAE8658315.1"/>
    <property type="molecule type" value="Genomic_DNA"/>
</dbReference>
<proteinExistence type="inferred from homology"/>
<reference evidence="6" key="1">
    <citation type="submission" date="2019-09" db="EMBL/GenBank/DDBJ databases">
        <title>Draft genome information of white flower Hibiscus syriacus.</title>
        <authorList>
            <person name="Kim Y.-M."/>
        </authorList>
    </citation>
    <scope>NUCLEOTIDE SEQUENCE [LARGE SCALE GENOMIC DNA]</scope>
    <source>
        <strain evidence="6">YM2019G1</strain>
    </source>
</reference>
<dbReference type="AlphaFoldDB" id="A0A6A2WRU7"/>
<evidence type="ECO:0000313" key="7">
    <source>
        <dbReference type="Proteomes" id="UP000436088"/>
    </source>
</evidence>
<protein>
    <recommendedName>
        <fullName evidence="2">Radical S-adenosyl methionine domain-containing protein 1, mitochondrial</fullName>
    </recommendedName>
    <alternativeName>
        <fullName evidence="3">Putative heme chaperone</fullName>
    </alternativeName>
</protein>